<dbReference type="EMBL" id="LGUA01000069">
    <property type="protein sequence ID" value="OAX84531.1"/>
    <property type="molecule type" value="Genomic_DNA"/>
</dbReference>
<dbReference type="OrthoDB" id="1731983at2759"/>
<proteinExistence type="predicted"/>
<organism evidence="1 2">
    <name type="scientific">Emergomyces africanus</name>
    <dbReference type="NCBI Taxonomy" id="1955775"/>
    <lineage>
        <taxon>Eukaryota</taxon>
        <taxon>Fungi</taxon>
        <taxon>Dikarya</taxon>
        <taxon>Ascomycota</taxon>
        <taxon>Pezizomycotina</taxon>
        <taxon>Eurotiomycetes</taxon>
        <taxon>Eurotiomycetidae</taxon>
        <taxon>Onygenales</taxon>
        <taxon>Ajellomycetaceae</taxon>
        <taxon>Emergomyces</taxon>
    </lineage>
</organism>
<dbReference type="Proteomes" id="UP000091918">
    <property type="component" value="Unassembled WGS sequence"/>
</dbReference>
<dbReference type="Gene3D" id="3.40.50.720">
    <property type="entry name" value="NAD(P)-binding Rossmann-like Domain"/>
    <property type="match status" value="1"/>
</dbReference>
<keyword evidence="2" id="KW-1185">Reference proteome</keyword>
<comment type="caution">
    <text evidence="1">The sequence shown here is derived from an EMBL/GenBank/DDBJ whole genome shotgun (WGS) entry which is preliminary data.</text>
</comment>
<protein>
    <recommendedName>
        <fullName evidence="3">NAD-dependent epimerase/dehydratase domain-containing protein</fullName>
    </recommendedName>
</protein>
<name>A0A1B7P689_9EURO</name>
<evidence type="ECO:0008006" key="3">
    <source>
        <dbReference type="Google" id="ProtNLM"/>
    </source>
</evidence>
<evidence type="ECO:0000313" key="2">
    <source>
        <dbReference type="Proteomes" id="UP000091918"/>
    </source>
</evidence>
<dbReference type="AlphaFoldDB" id="A0A1B7P689"/>
<reference evidence="1 2" key="1">
    <citation type="submission" date="2015-07" db="EMBL/GenBank/DDBJ databases">
        <title>Emmonsia species relationships and genome sequence.</title>
        <authorList>
            <person name="Cuomo C.A."/>
            <person name="Schwartz I.S."/>
            <person name="Kenyon C."/>
            <person name="de Hoog G.S."/>
            <person name="Govender N.P."/>
            <person name="Botha A."/>
            <person name="Moreno L."/>
            <person name="de Vries M."/>
            <person name="Munoz J.F."/>
            <person name="Stielow J.B."/>
        </authorList>
    </citation>
    <scope>NUCLEOTIDE SEQUENCE [LARGE SCALE GENOMIC DNA]</scope>
    <source>
        <strain evidence="1 2">CBS 136260</strain>
    </source>
</reference>
<accession>A0A1B7P689</accession>
<evidence type="ECO:0000313" key="1">
    <source>
        <dbReference type="EMBL" id="OAX84531.1"/>
    </source>
</evidence>
<dbReference type="STRING" id="1658172.A0A1B7P689"/>
<sequence>MGKATRNDFSTLGGSIKFLLSHITATRATTKKESTNLTKGVKAIGAQTPSPQQVTSIQSKGIHHGLSVIPESDTRKGLTAIVTGANGISGSHMVRVLAESPERWANIYSMSRLRLLWMGSIAM</sequence>
<gene>
    <name evidence="1" type="ORF">ACJ72_01100</name>
</gene>